<dbReference type="GO" id="GO:0007606">
    <property type="term" value="P:sensory perception of chemical stimulus"/>
    <property type="evidence" value="ECO:0000318"/>
    <property type="project" value="GO_Central"/>
</dbReference>
<protein>
    <submittedName>
        <fullName evidence="9 10">Uncharacterized protein</fullName>
    </submittedName>
</protein>
<keyword evidence="5 8" id="KW-1133">Transmembrane helix</keyword>
<dbReference type="GO" id="GO:0008527">
    <property type="term" value="F:taste receptor activity"/>
    <property type="evidence" value="ECO:0007669"/>
    <property type="project" value="InterPro"/>
</dbReference>
<keyword evidence="3" id="KW-1003">Cell membrane</keyword>
<dbReference type="EnsemblMetazoa" id="ISCW011391-RA">
    <property type="protein sequence ID" value="ISCW011391-PA"/>
    <property type="gene ID" value="ISCW011391"/>
</dbReference>
<keyword evidence="4 8" id="KW-0812">Transmembrane</keyword>
<feature type="transmembrane region" description="Helical" evidence="8">
    <location>
        <begin position="364"/>
        <end position="383"/>
    </location>
</feature>
<evidence type="ECO:0000313" key="11">
    <source>
        <dbReference type="Proteomes" id="UP000001555"/>
    </source>
</evidence>
<dbReference type="Pfam" id="PF06151">
    <property type="entry name" value="Trehalose_recp"/>
    <property type="match status" value="1"/>
</dbReference>
<keyword evidence="6 8" id="KW-0472">Membrane</keyword>
<dbReference type="Proteomes" id="UP000001555">
    <property type="component" value="Unassembled WGS sequence"/>
</dbReference>
<dbReference type="PANTHER" id="PTHR21421:SF29">
    <property type="entry name" value="GUSTATORY RECEPTOR 5A FOR TREHALOSE-RELATED"/>
    <property type="match status" value="1"/>
</dbReference>
<dbReference type="VEuPathDB" id="VectorBase:ISCI014322"/>
<feature type="transmembrane region" description="Helical" evidence="8">
    <location>
        <begin position="45"/>
        <end position="67"/>
    </location>
</feature>
<feature type="transmembrane region" description="Helical" evidence="8">
    <location>
        <begin position="135"/>
        <end position="154"/>
    </location>
</feature>
<dbReference type="EMBL" id="DS853698">
    <property type="protein sequence ID" value="EEC13655.1"/>
    <property type="molecule type" value="Genomic_DNA"/>
</dbReference>
<accession>B7Q483</accession>
<name>B7Q483_IXOSC</name>
<evidence type="ECO:0000256" key="2">
    <source>
        <dbReference type="ARBA" id="ARBA00005327"/>
    </source>
</evidence>
<dbReference type="FunCoup" id="B7Q483">
    <property type="interactions" value="33"/>
</dbReference>
<evidence type="ECO:0000313" key="10">
    <source>
        <dbReference type="EnsemblMetazoa" id="ISCW011391-PA"/>
    </source>
</evidence>
<evidence type="ECO:0000256" key="8">
    <source>
        <dbReference type="SAM" id="Phobius"/>
    </source>
</evidence>
<gene>
    <name evidence="9" type="ORF">IscW_ISCW011391</name>
</gene>
<dbReference type="GO" id="GO:0050916">
    <property type="term" value="P:sensory perception of sweet taste"/>
    <property type="evidence" value="ECO:0007669"/>
    <property type="project" value="UniProtKB-ARBA"/>
</dbReference>
<dbReference type="PANTHER" id="PTHR21421">
    <property type="entry name" value="GUSTATORY RECEPTOR"/>
    <property type="match status" value="1"/>
</dbReference>
<feature type="transmembrane region" description="Helical" evidence="8">
    <location>
        <begin position="260"/>
        <end position="279"/>
    </location>
</feature>
<dbReference type="EMBL" id="ABJB010407809">
    <property type="status" value="NOT_ANNOTATED_CDS"/>
    <property type="molecule type" value="Genomic_DNA"/>
</dbReference>
<evidence type="ECO:0000256" key="1">
    <source>
        <dbReference type="ARBA" id="ARBA00004651"/>
    </source>
</evidence>
<evidence type="ECO:0000256" key="5">
    <source>
        <dbReference type="ARBA" id="ARBA00022989"/>
    </source>
</evidence>
<feature type="transmembrane region" description="Helical" evidence="8">
    <location>
        <begin position="79"/>
        <end position="101"/>
    </location>
</feature>
<dbReference type="InParanoid" id="B7Q483"/>
<reference evidence="9 11" key="1">
    <citation type="submission" date="2008-03" db="EMBL/GenBank/DDBJ databases">
        <title>Annotation of Ixodes scapularis.</title>
        <authorList>
            <consortium name="Ixodes scapularis Genome Project Consortium"/>
            <person name="Caler E."/>
            <person name="Hannick L.I."/>
            <person name="Bidwell S."/>
            <person name="Joardar V."/>
            <person name="Thiagarajan M."/>
            <person name="Amedeo P."/>
            <person name="Galinsky K.J."/>
            <person name="Schobel S."/>
            <person name="Inman J."/>
            <person name="Hostetler J."/>
            <person name="Miller J."/>
            <person name="Hammond M."/>
            <person name="Megy K."/>
            <person name="Lawson D."/>
            <person name="Kodira C."/>
            <person name="Sutton G."/>
            <person name="Meyer J."/>
            <person name="Hill C.A."/>
            <person name="Birren B."/>
            <person name="Nene V."/>
            <person name="Collins F."/>
            <person name="Alarcon-Chaidez F."/>
            <person name="Wikel S."/>
            <person name="Strausberg R."/>
        </authorList>
    </citation>
    <scope>NUCLEOTIDE SEQUENCE [LARGE SCALE GENOMIC DNA]</scope>
    <source>
        <strain evidence="11">Wikel</strain>
        <strain evidence="9">Wikel colony</strain>
    </source>
</reference>
<organism>
    <name type="scientific">Ixodes scapularis</name>
    <name type="common">Black-legged tick</name>
    <name type="synonym">Deer tick</name>
    <dbReference type="NCBI Taxonomy" id="6945"/>
    <lineage>
        <taxon>Eukaryota</taxon>
        <taxon>Metazoa</taxon>
        <taxon>Ecdysozoa</taxon>
        <taxon>Arthropoda</taxon>
        <taxon>Chelicerata</taxon>
        <taxon>Arachnida</taxon>
        <taxon>Acari</taxon>
        <taxon>Parasitiformes</taxon>
        <taxon>Ixodida</taxon>
        <taxon>Ixodoidea</taxon>
        <taxon>Ixodidae</taxon>
        <taxon>Ixodinae</taxon>
        <taxon>Ixodes</taxon>
    </lineage>
</organism>
<evidence type="ECO:0000313" key="9">
    <source>
        <dbReference type="EMBL" id="EEC13655.1"/>
    </source>
</evidence>
<evidence type="ECO:0000256" key="4">
    <source>
        <dbReference type="ARBA" id="ARBA00022692"/>
    </source>
</evidence>
<proteinExistence type="inferred from homology"/>
<dbReference type="GO" id="GO:0005886">
    <property type="term" value="C:plasma membrane"/>
    <property type="evidence" value="ECO:0007669"/>
    <property type="project" value="UniProtKB-SubCell"/>
</dbReference>
<keyword evidence="11" id="KW-1185">Reference proteome</keyword>
<evidence type="ECO:0000256" key="7">
    <source>
        <dbReference type="ARBA" id="ARBA00023170"/>
    </source>
</evidence>
<dbReference type="InterPro" id="IPR009318">
    <property type="entry name" value="Gustatory_rcpt"/>
</dbReference>
<comment type="similarity">
    <text evidence="2">Belongs to the insect chemoreceptor superfamily. Gustatory receptor (GR) family. Gr5a subfamily.</text>
</comment>
<dbReference type="HOGENOM" id="CLU_678400_0_0_1"/>
<evidence type="ECO:0000256" key="6">
    <source>
        <dbReference type="ARBA" id="ARBA00023136"/>
    </source>
</evidence>
<sequence length="393" mass="44168">MTSMMVQRSTPYAIFCRLCGCFFIHNFRGKSLRNAKVALKSRYTFYSFSWFLLYMFLEALFSKRFGYVIRNISDPLSRALMLVVLGVGLVKLITNLAVMILKPDKLLAFFRESEAFEMTTEFLPQAHSLRNSAAYGWHAVRAFSAVVGLGLFFIEAERFIIVELSQSLSPQWSVPLRVIGFVAGTGYVAYDSLSYFFLRNCTKVLVKYIQVQVELFQKVGKLNNFYFLAQSPHQVEAMRLRINKIKKLKESLNAIWAEPLIVACAGTIIIDCVVVDALVHDGIKKELWLAAGYSVYSTLCFIDLAHTGQTLIDEVRKLKSAILMVPAFGAPESCLQQLRYLHESVQPEGMGLSGGSFFVLKRSLLLSMTGSIIIFGVILIQTSNTMTLKVNAA</sequence>
<keyword evidence="7" id="KW-0675">Receptor</keyword>
<dbReference type="AlphaFoldDB" id="B7Q483"/>
<dbReference type="PaxDb" id="6945-B7Q483"/>
<evidence type="ECO:0000256" key="3">
    <source>
        <dbReference type="ARBA" id="ARBA00022475"/>
    </source>
</evidence>
<comment type="subcellular location">
    <subcellularLocation>
        <location evidence="1">Cell membrane</location>
        <topology evidence="1">Multi-pass membrane protein</topology>
    </subcellularLocation>
</comment>
<dbReference type="VEuPathDB" id="VectorBase:ISCW011391"/>
<reference evidence="10" key="2">
    <citation type="submission" date="2020-05" db="UniProtKB">
        <authorList>
            <consortium name="EnsemblMetazoa"/>
        </authorList>
    </citation>
    <scope>IDENTIFICATION</scope>
    <source>
        <strain evidence="10">wikel</strain>
    </source>
</reference>
<feature type="transmembrane region" description="Helical" evidence="8">
    <location>
        <begin position="174"/>
        <end position="190"/>
    </location>
</feature>